<dbReference type="KEGG" id="tprf:A3L09_00900"/>
<protein>
    <submittedName>
        <fullName evidence="1">Uncharacterized protein</fullName>
    </submittedName>
</protein>
<dbReference type="OrthoDB" id="96285at2157"/>
<dbReference type="EMBL" id="CP014862">
    <property type="protein sequence ID" value="ASJ01918.1"/>
    <property type="molecule type" value="Genomic_DNA"/>
</dbReference>
<sequence length="73" mass="8543">MGKVITVSVPDWVDERKFREAFLRALLESSPEKVSIDELRKLMGISETEESIEIPAEIGRIREKDKRRLEWLS</sequence>
<keyword evidence="2" id="KW-1185">Reference proteome</keyword>
<evidence type="ECO:0000313" key="1">
    <source>
        <dbReference type="EMBL" id="ASJ01918.1"/>
    </source>
</evidence>
<dbReference type="RefSeq" id="WP_088857188.1">
    <property type="nucleotide sequence ID" value="NZ_CP014862.1"/>
</dbReference>
<dbReference type="GeneID" id="33318924"/>
<dbReference type="AlphaFoldDB" id="A0A2Z2MIY9"/>
<reference evidence="1 2" key="1">
    <citation type="submission" date="2016-03" db="EMBL/GenBank/DDBJ databases">
        <title>Complete genome sequence of Thermococcus profundus strain DT5432.</title>
        <authorList>
            <person name="Oger P.M."/>
        </authorList>
    </citation>
    <scope>NUCLEOTIDE SEQUENCE [LARGE SCALE GENOMIC DNA]</scope>
    <source>
        <strain evidence="1 2">DT 5432</strain>
    </source>
</reference>
<gene>
    <name evidence="1" type="ORF">A3L09_00900</name>
</gene>
<dbReference type="Proteomes" id="UP000250179">
    <property type="component" value="Chromosome"/>
</dbReference>
<evidence type="ECO:0000313" key="2">
    <source>
        <dbReference type="Proteomes" id="UP000250179"/>
    </source>
</evidence>
<organism evidence="1 2">
    <name type="scientific">Thermococcus profundus</name>
    <dbReference type="NCBI Taxonomy" id="49899"/>
    <lineage>
        <taxon>Archaea</taxon>
        <taxon>Methanobacteriati</taxon>
        <taxon>Methanobacteriota</taxon>
        <taxon>Thermococci</taxon>
        <taxon>Thermococcales</taxon>
        <taxon>Thermococcaceae</taxon>
        <taxon>Thermococcus</taxon>
    </lineage>
</organism>
<accession>A0A2Z2MIY9</accession>
<name>A0A2Z2MIY9_THEPR</name>
<proteinExistence type="predicted"/>